<dbReference type="EMBL" id="BRYA01000845">
    <property type="protein sequence ID" value="GMI34135.1"/>
    <property type="molecule type" value="Genomic_DNA"/>
</dbReference>
<dbReference type="GO" id="GO:0046961">
    <property type="term" value="F:proton-transporting ATPase activity, rotational mechanism"/>
    <property type="evidence" value="ECO:0007669"/>
    <property type="project" value="UniProtKB-UniRule"/>
</dbReference>
<feature type="region of interest" description="Disordered" evidence="6">
    <location>
        <begin position="1"/>
        <end position="20"/>
    </location>
</feature>
<dbReference type="Gene3D" id="1.25.10.10">
    <property type="entry name" value="Leucine-rich Repeat Variant"/>
    <property type="match status" value="1"/>
</dbReference>
<dbReference type="PIRSF" id="PIRSF032184">
    <property type="entry name" value="ATPase_V1_H"/>
    <property type="match status" value="1"/>
</dbReference>
<protein>
    <recommendedName>
        <fullName evidence="5">V-type proton ATPase subunit H</fullName>
    </recommendedName>
</protein>
<evidence type="ECO:0000256" key="3">
    <source>
        <dbReference type="ARBA" id="ARBA00022781"/>
    </source>
</evidence>
<evidence type="ECO:0000313" key="8">
    <source>
        <dbReference type="EMBL" id="GMI34135.1"/>
    </source>
</evidence>
<dbReference type="InterPro" id="IPR011989">
    <property type="entry name" value="ARM-like"/>
</dbReference>
<dbReference type="Pfam" id="PF03224">
    <property type="entry name" value="V-ATPase_H_N"/>
    <property type="match status" value="1"/>
</dbReference>
<name>A0A9W7G6S9_9STRA</name>
<reference evidence="9" key="1">
    <citation type="journal article" date="2023" name="Commun. Biol.">
        <title>Genome analysis of Parmales, the sister group of diatoms, reveals the evolutionary specialization of diatoms from phago-mixotrophs to photoautotrophs.</title>
        <authorList>
            <person name="Ban H."/>
            <person name="Sato S."/>
            <person name="Yoshikawa S."/>
            <person name="Yamada K."/>
            <person name="Nakamura Y."/>
            <person name="Ichinomiya M."/>
            <person name="Sato N."/>
            <person name="Blanc-Mathieu R."/>
            <person name="Endo H."/>
            <person name="Kuwata A."/>
            <person name="Ogata H."/>
        </authorList>
    </citation>
    <scope>NUCLEOTIDE SEQUENCE [LARGE SCALE GENOMIC DNA]</scope>
</reference>
<dbReference type="InterPro" id="IPR004908">
    <property type="entry name" value="ATPase_V1-cplx_hsu"/>
</dbReference>
<keyword evidence="4 5" id="KW-0406">Ion transport</keyword>
<evidence type="ECO:0000256" key="4">
    <source>
        <dbReference type="ARBA" id="ARBA00023065"/>
    </source>
</evidence>
<evidence type="ECO:0000256" key="6">
    <source>
        <dbReference type="SAM" id="MobiDB-lite"/>
    </source>
</evidence>
<dbReference type="Proteomes" id="UP001165065">
    <property type="component" value="Unassembled WGS sequence"/>
</dbReference>
<feature type="domain" description="ATPase V1 complex subunit H C-terminal" evidence="7">
    <location>
        <begin position="360"/>
        <end position="473"/>
    </location>
</feature>
<keyword evidence="3 5" id="KW-0375">Hydrogen ion transport</keyword>
<evidence type="ECO:0000256" key="2">
    <source>
        <dbReference type="ARBA" id="ARBA00022448"/>
    </source>
</evidence>
<gene>
    <name evidence="8" type="ORF">TrCOL_g439</name>
</gene>
<dbReference type="PANTHER" id="PTHR10698:SF0">
    <property type="entry name" value="V-TYPE PROTON ATPASE SUBUNIT H"/>
    <property type="match status" value="1"/>
</dbReference>
<evidence type="ECO:0000256" key="1">
    <source>
        <dbReference type="ARBA" id="ARBA00008613"/>
    </source>
</evidence>
<dbReference type="InterPro" id="IPR016024">
    <property type="entry name" value="ARM-type_fold"/>
</dbReference>
<dbReference type="SUPFAM" id="SSF48371">
    <property type="entry name" value="ARM repeat"/>
    <property type="match status" value="1"/>
</dbReference>
<evidence type="ECO:0000313" key="9">
    <source>
        <dbReference type="Proteomes" id="UP001165065"/>
    </source>
</evidence>
<dbReference type="PANTHER" id="PTHR10698">
    <property type="entry name" value="V-TYPE PROTON ATPASE SUBUNIT H"/>
    <property type="match status" value="1"/>
</dbReference>
<dbReference type="InterPro" id="IPR011987">
    <property type="entry name" value="ATPase_V1-cplx_hsu_C"/>
</dbReference>
<sequence>MSGLHHRSYPGLGTVGSSDSSKASKFAVVPPHVQPSPYEENGQSFSDINWDIFSRSGALTDSETSVIRMAETNVLSYVLADPSDASKYAGSLLSCLRTIKSSTEVTHYVLTKILEVLNSADVVSNPAGLFFDQSDGTFTLNYDPFKHCLTHRDGWIVKASGVAAAFILTQGMRSGCSNEGTLSHMIEHVCGKMQGPSQGLVNVVPALGVLVKDESAKVAMGRSGGVGYVARHLRGSGEGEKLGAQTVYELGFCLWTMTYSAKLRGDFGNGDVVEVMCDIVKKAQREKVVRVIAAALLNLAKDGEDEEGGNGTRKSFIESMLSCGLLKTIKTMKDRQWSDPDIVSDVTLLNKILTANYKEFSTWEKYQQEVRSGELEWGVTHTEKFWRENARNMEEDDFQTLKHLVALLSSPSDETVSIAAYDIGEWARFYPNGRALVKKLGGKDLVMGLIESENEEVARNALQCVSKIMVQNWEFVS</sequence>
<keyword evidence="9" id="KW-1185">Reference proteome</keyword>
<dbReference type="GO" id="GO:0000221">
    <property type="term" value="C:vacuolar proton-transporting V-type ATPase, V1 domain"/>
    <property type="evidence" value="ECO:0007669"/>
    <property type="project" value="UniProtKB-UniRule"/>
</dbReference>
<dbReference type="InterPro" id="IPR038497">
    <property type="entry name" value="ATPase_V1-cplx_hsu_C_sf"/>
</dbReference>
<comment type="caution">
    <text evidence="8">The sequence shown here is derived from an EMBL/GenBank/DDBJ whole genome shotgun (WGS) entry which is preliminary data.</text>
</comment>
<evidence type="ECO:0000259" key="7">
    <source>
        <dbReference type="Pfam" id="PF11698"/>
    </source>
</evidence>
<accession>A0A9W7G6S9</accession>
<keyword evidence="2 5" id="KW-0813">Transport</keyword>
<dbReference type="OrthoDB" id="10263554at2759"/>
<comment type="similarity">
    <text evidence="1 5">Belongs to the V-ATPase H subunit family.</text>
</comment>
<dbReference type="Pfam" id="PF11698">
    <property type="entry name" value="V-ATPase_H_C"/>
    <property type="match status" value="1"/>
</dbReference>
<dbReference type="Gene3D" id="1.25.40.150">
    <property type="entry name" value="V-type ATPase, subunit H, C-terminal domain"/>
    <property type="match status" value="1"/>
</dbReference>
<organism evidence="8 9">
    <name type="scientific">Triparma columacea</name>
    <dbReference type="NCBI Taxonomy" id="722753"/>
    <lineage>
        <taxon>Eukaryota</taxon>
        <taxon>Sar</taxon>
        <taxon>Stramenopiles</taxon>
        <taxon>Ochrophyta</taxon>
        <taxon>Bolidophyceae</taxon>
        <taxon>Parmales</taxon>
        <taxon>Triparmaceae</taxon>
        <taxon>Triparma</taxon>
    </lineage>
</organism>
<comment type="function">
    <text evidence="5">Subunit of the V1 complex of vacuolar(H+)-ATPase (V-ATPase), a multisubunit enzyme composed of a peripheral complex (V1) that hydrolyzes ATP and a membrane integral complex (V0) that translocates protons. V-ATPase is responsible for acidifying and maintaining the pH of intracellular compartments.</text>
</comment>
<proteinExistence type="inferred from homology"/>
<dbReference type="AlphaFoldDB" id="A0A9W7G6S9"/>
<comment type="subunit">
    <text evidence="5">V-ATPase is a heteromultimeric enzyme made up of two complexes: the ATP-hydrolytic V1 complex and the proton translocation V0 complex.</text>
</comment>
<evidence type="ECO:0000256" key="5">
    <source>
        <dbReference type="PIRNR" id="PIRNR032184"/>
    </source>
</evidence>